<evidence type="ECO:0000256" key="1">
    <source>
        <dbReference type="SAM" id="MobiDB-lite"/>
    </source>
</evidence>
<evidence type="ECO:0008006" key="4">
    <source>
        <dbReference type="Google" id="ProtNLM"/>
    </source>
</evidence>
<keyword evidence="3" id="KW-1185">Reference proteome</keyword>
<protein>
    <recommendedName>
        <fullName evidence="4">TraV family lipoprotein</fullName>
    </recommendedName>
</protein>
<organism evidence="2 3">
    <name type="scientific">Lamprobacter modestohalophilus</name>
    <dbReference type="NCBI Taxonomy" id="1064514"/>
    <lineage>
        <taxon>Bacteria</taxon>
        <taxon>Pseudomonadati</taxon>
        <taxon>Pseudomonadota</taxon>
        <taxon>Gammaproteobacteria</taxon>
        <taxon>Chromatiales</taxon>
        <taxon>Chromatiaceae</taxon>
        <taxon>Lamprobacter</taxon>
    </lineage>
</organism>
<name>A0A9X0WE69_9GAMM</name>
<dbReference type="InterPro" id="IPR014118">
    <property type="entry name" value="T4SS_TraV"/>
</dbReference>
<dbReference type="EMBL" id="NRRY01000070">
    <property type="protein sequence ID" value="MBK1621378.1"/>
    <property type="molecule type" value="Genomic_DNA"/>
</dbReference>
<gene>
    <name evidence="2" type="ORF">CKO42_23780</name>
</gene>
<feature type="region of interest" description="Disordered" evidence="1">
    <location>
        <begin position="30"/>
        <end position="93"/>
    </location>
</feature>
<feature type="compositionally biased region" description="Polar residues" evidence="1">
    <location>
        <begin position="78"/>
        <end position="87"/>
    </location>
</feature>
<feature type="compositionally biased region" description="Low complexity" evidence="1">
    <location>
        <begin position="47"/>
        <end position="73"/>
    </location>
</feature>
<sequence length="161" mass="16652">MRSTLSSFAVLSGSALILLLSGCSGSLPKTLPSTTPDTLTALQAPQSMVSSRSRSAASASESSGQASVAQSAADPGESPTSAPSESTLGAPAPIRAPASVMRVWVAPWEDADGTLHGANHLYIEVLPRRWQLDGAVLPAAGVLQPLQIAERSQPDRPNNRR</sequence>
<feature type="compositionally biased region" description="Polar residues" evidence="1">
    <location>
        <begin position="31"/>
        <end position="46"/>
    </location>
</feature>
<comment type="caution">
    <text evidence="2">The sequence shown here is derived from an EMBL/GenBank/DDBJ whole genome shotgun (WGS) entry which is preliminary data.</text>
</comment>
<dbReference type="PROSITE" id="PS51257">
    <property type="entry name" value="PROKAR_LIPOPROTEIN"/>
    <property type="match status" value="1"/>
</dbReference>
<dbReference type="Pfam" id="PF09676">
    <property type="entry name" value="TraV"/>
    <property type="match status" value="1"/>
</dbReference>
<evidence type="ECO:0000313" key="2">
    <source>
        <dbReference type="EMBL" id="MBK1621378.1"/>
    </source>
</evidence>
<accession>A0A9X0WE69</accession>
<proteinExistence type="predicted"/>
<reference evidence="2 3" key="1">
    <citation type="journal article" date="2020" name="Microorganisms">
        <title>Osmotic Adaptation and Compatible Solute Biosynthesis of Phototrophic Bacteria as Revealed from Genome Analyses.</title>
        <authorList>
            <person name="Imhoff J.F."/>
            <person name="Rahn T."/>
            <person name="Kunzel S."/>
            <person name="Keller A."/>
            <person name="Neulinger S.C."/>
        </authorList>
    </citation>
    <scope>NUCLEOTIDE SEQUENCE [LARGE SCALE GENOMIC DNA]</scope>
    <source>
        <strain evidence="2 3">DSM 25653</strain>
    </source>
</reference>
<dbReference type="AlphaFoldDB" id="A0A9X0WE69"/>
<dbReference type="Proteomes" id="UP001138768">
    <property type="component" value="Unassembled WGS sequence"/>
</dbReference>
<evidence type="ECO:0000313" key="3">
    <source>
        <dbReference type="Proteomes" id="UP001138768"/>
    </source>
</evidence>